<dbReference type="PANTHER" id="PTHR45662:SF2">
    <property type="entry name" value="PHOSPHATIDYLINOSITOL-3-PHOSPHATASE SAC1"/>
    <property type="match status" value="1"/>
</dbReference>
<feature type="domain" description="SAC" evidence="1">
    <location>
        <begin position="118"/>
        <end position="322"/>
    </location>
</feature>
<dbReference type="GO" id="GO:0005783">
    <property type="term" value="C:endoplasmic reticulum"/>
    <property type="evidence" value="ECO:0007669"/>
    <property type="project" value="TreeGrafter"/>
</dbReference>
<dbReference type="PANTHER" id="PTHR45662">
    <property type="entry name" value="PHOSPHATIDYLINOSITIDE PHOSPHATASE SAC1"/>
    <property type="match status" value="1"/>
</dbReference>
<keyword evidence="3" id="KW-1185">Reference proteome</keyword>
<dbReference type="KEGG" id="sre:PTSG_06567"/>
<dbReference type="RefSeq" id="XP_004991949.1">
    <property type="nucleotide sequence ID" value="XM_004991892.1"/>
</dbReference>
<dbReference type="EMBL" id="GL832972">
    <property type="protein sequence ID" value="EGD75492.1"/>
    <property type="molecule type" value="Genomic_DNA"/>
</dbReference>
<dbReference type="OrthoDB" id="405996at2759"/>
<accession>F2UG64</accession>
<dbReference type="InParanoid" id="F2UG64"/>
<sequence length="407" mass="45879">MDPAMYMVVTSSHIYLHCRAEIGVHVSIDRSNHNIKPTRRPPTYDPSSAVPLFGILGTINLVNGPCLIGIDGVRAVGALKGTHAVFQITSTRLQPFSATTAHLTPDEATSQAHCLDLLASITSDGDFYFSHTYDLSSSVQQQALMWQTAGGSGSRIALDEMADPRFYWNRSLHKSLIAKPELRVLAVPVIMGFVHIEAVNINGKPCQYCLISRRATARAGTRFFKRGIDEQGHVANYVETEQIVSCGSLVSSHVQVRGSFPLFWSQTPSFKYTPTIAISRTRDHFHAAKRHFNDLSLRFGEVLALNLAGHKKGEWQLCERYEAIANQLKSDVNLRYLHFDFHKECSRMRWHRLSLLMTSPGLTYCRRQCSNQFSSNRRQRAQKSSDVFCIHFPHPPRFHFCNDSELS</sequence>
<dbReference type="AlphaFoldDB" id="F2UG64"/>
<name>F2UG64_SALR5</name>
<protein>
    <recommendedName>
        <fullName evidence="1">SAC domain-containing protein</fullName>
    </recommendedName>
</protein>
<dbReference type="GO" id="GO:0046856">
    <property type="term" value="P:phosphatidylinositol dephosphorylation"/>
    <property type="evidence" value="ECO:0007669"/>
    <property type="project" value="TreeGrafter"/>
</dbReference>
<reference evidence="2" key="1">
    <citation type="submission" date="2009-08" db="EMBL/GenBank/DDBJ databases">
        <title>Annotation of Salpingoeca rosetta.</title>
        <authorList>
            <consortium name="The Broad Institute Genome Sequencing Platform"/>
            <person name="Russ C."/>
            <person name="Cuomo C."/>
            <person name="Burger G."/>
            <person name="Gray M.W."/>
            <person name="Holland P.W.H."/>
            <person name="King N."/>
            <person name="Lang F.B.F."/>
            <person name="Roger A.J."/>
            <person name="Ruiz-Trillo I."/>
            <person name="Young S.K."/>
            <person name="Zeng Q."/>
            <person name="Gargeya S."/>
            <person name="Alvarado L."/>
            <person name="Berlin A."/>
            <person name="Chapman S.B."/>
            <person name="Chen Z."/>
            <person name="Freedman E."/>
            <person name="Gellesch M."/>
            <person name="Goldberg J."/>
            <person name="Griggs A."/>
            <person name="Gujja S."/>
            <person name="Heilman E."/>
            <person name="Heiman D."/>
            <person name="Howarth C."/>
            <person name="Mehta T."/>
            <person name="Neiman D."/>
            <person name="Pearson M."/>
            <person name="Roberts A."/>
            <person name="Saif S."/>
            <person name="Shea T."/>
            <person name="Shenoy N."/>
            <person name="Sisk P."/>
            <person name="Stolte C."/>
            <person name="Sykes S."/>
            <person name="White J."/>
            <person name="Yandava C."/>
            <person name="Haas B."/>
            <person name="Nusbaum C."/>
            <person name="Birren B."/>
        </authorList>
    </citation>
    <scope>NUCLEOTIDE SEQUENCE [LARGE SCALE GENOMIC DNA]</scope>
    <source>
        <strain evidence="2">ATCC 50818</strain>
    </source>
</reference>
<dbReference type="GeneID" id="16072509"/>
<dbReference type="Pfam" id="PF02383">
    <property type="entry name" value="Syja_N"/>
    <property type="match status" value="1"/>
</dbReference>
<gene>
    <name evidence="2" type="ORF">PTSG_06567</name>
</gene>
<dbReference type="PROSITE" id="PS50275">
    <property type="entry name" value="SAC"/>
    <property type="match status" value="1"/>
</dbReference>
<dbReference type="STRING" id="946362.F2UG64"/>
<evidence type="ECO:0000313" key="2">
    <source>
        <dbReference type="EMBL" id="EGD75492.1"/>
    </source>
</evidence>
<dbReference type="Proteomes" id="UP000007799">
    <property type="component" value="Unassembled WGS sequence"/>
</dbReference>
<evidence type="ECO:0000313" key="3">
    <source>
        <dbReference type="Proteomes" id="UP000007799"/>
    </source>
</evidence>
<proteinExistence type="predicted"/>
<dbReference type="FunCoup" id="F2UG64">
    <property type="interactions" value="2026"/>
</dbReference>
<dbReference type="GO" id="GO:0043812">
    <property type="term" value="F:phosphatidylinositol-4-phosphate phosphatase activity"/>
    <property type="evidence" value="ECO:0007669"/>
    <property type="project" value="TreeGrafter"/>
</dbReference>
<organism evidence="3">
    <name type="scientific">Salpingoeca rosetta (strain ATCC 50818 / BSB-021)</name>
    <dbReference type="NCBI Taxonomy" id="946362"/>
    <lineage>
        <taxon>Eukaryota</taxon>
        <taxon>Choanoflagellata</taxon>
        <taxon>Craspedida</taxon>
        <taxon>Salpingoecidae</taxon>
        <taxon>Salpingoeca</taxon>
    </lineage>
</organism>
<dbReference type="InterPro" id="IPR002013">
    <property type="entry name" value="SAC_dom"/>
</dbReference>
<evidence type="ECO:0000259" key="1">
    <source>
        <dbReference type="PROSITE" id="PS50275"/>
    </source>
</evidence>
<dbReference type="eggNOG" id="KOG1889">
    <property type="taxonomic scope" value="Eukaryota"/>
</dbReference>